<name>A0A7W5AK16_9ACTN</name>
<dbReference type="AlphaFoldDB" id="A0A7W5AK16"/>
<organism evidence="2 3">
    <name type="scientific">Actinoplanes campanulatus</name>
    <dbReference type="NCBI Taxonomy" id="113559"/>
    <lineage>
        <taxon>Bacteria</taxon>
        <taxon>Bacillati</taxon>
        <taxon>Actinomycetota</taxon>
        <taxon>Actinomycetes</taxon>
        <taxon>Micromonosporales</taxon>
        <taxon>Micromonosporaceae</taxon>
        <taxon>Actinoplanes</taxon>
    </lineage>
</organism>
<keyword evidence="3" id="KW-1185">Reference proteome</keyword>
<evidence type="ECO:0000313" key="3">
    <source>
        <dbReference type="Proteomes" id="UP000590749"/>
    </source>
</evidence>
<evidence type="ECO:0000313" key="2">
    <source>
        <dbReference type="EMBL" id="MBB3097713.1"/>
    </source>
</evidence>
<sequence length="182" mass="20614">MSAWIVDRDHLDLLLTAAVQWDLITADQADDTGRMLWKENLTSVAYRYPRDRDGGSRPGPHGFRDRDVDTYRYRPYPGRIDPEVIEAAAASLRHQSCEHPDWQHSAAARWVNRLHRLATESIPAFLAEYGPVDPRRQGPGEDGWYTLTDLTGQQQVRSADGWNVPDRDVLRRAAALRAGATP</sequence>
<protein>
    <submittedName>
        <fullName evidence="2">Uncharacterized protein</fullName>
    </submittedName>
</protein>
<gene>
    <name evidence="2" type="ORF">FHR83_005397</name>
</gene>
<accession>A0A7W5AK16</accession>
<dbReference type="EMBL" id="JACHXF010000012">
    <property type="protein sequence ID" value="MBB3097713.1"/>
    <property type="molecule type" value="Genomic_DNA"/>
</dbReference>
<reference evidence="2 3" key="1">
    <citation type="submission" date="2020-08" db="EMBL/GenBank/DDBJ databases">
        <title>Genomic Encyclopedia of Type Strains, Phase III (KMG-III): the genomes of soil and plant-associated and newly described type strains.</title>
        <authorList>
            <person name="Whitman W."/>
        </authorList>
    </citation>
    <scope>NUCLEOTIDE SEQUENCE [LARGE SCALE GENOMIC DNA]</scope>
    <source>
        <strain evidence="2 3">CECT 3287</strain>
    </source>
</reference>
<dbReference type="Proteomes" id="UP000590749">
    <property type="component" value="Unassembled WGS sequence"/>
</dbReference>
<feature type="region of interest" description="Disordered" evidence="1">
    <location>
        <begin position="48"/>
        <end position="68"/>
    </location>
</feature>
<evidence type="ECO:0000256" key="1">
    <source>
        <dbReference type="SAM" id="MobiDB-lite"/>
    </source>
</evidence>
<proteinExistence type="predicted"/>
<comment type="caution">
    <text evidence="2">The sequence shown here is derived from an EMBL/GenBank/DDBJ whole genome shotgun (WGS) entry which is preliminary data.</text>
</comment>
<dbReference type="RefSeq" id="WP_183223103.1">
    <property type="nucleotide sequence ID" value="NZ_BMPW01000019.1"/>
</dbReference>